<dbReference type="InterPro" id="IPR036259">
    <property type="entry name" value="MFS_trans_sf"/>
</dbReference>
<dbReference type="Gene3D" id="1.20.1250.20">
    <property type="entry name" value="MFS general substrate transporter like domains"/>
    <property type="match status" value="1"/>
</dbReference>
<gene>
    <name evidence="5" type="ORF">FKW77_007424</name>
</gene>
<organism evidence="5 6">
    <name type="scientific">Venturia effusa</name>
    <dbReference type="NCBI Taxonomy" id="50376"/>
    <lineage>
        <taxon>Eukaryota</taxon>
        <taxon>Fungi</taxon>
        <taxon>Dikarya</taxon>
        <taxon>Ascomycota</taxon>
        <taxon>Pezizomycotina</taxon>
        <taxon>Dothideomycetes</taxon>
        <taxon>Pleosporomycetidae</taxon>
        <taxon>Venturiales</taxon>
        <taxon>Venturiaceae</taxon>
        <taxon>Venturia</taxon>
    </lineage>
</organism>
<keyword evidence="3" id="KW-0812">Transmembrane</keyword>
<dbReference type="PANTHER" id="PTHR11360:SF234">
    <property type="entry name" value="MFS-TYPE TRANSPORTER DBAD-RELATED"/>
    <property type="match status" value="1"/>
</dbReference>
<feature type="transmembrane region" description="Helical" evidence="3">
    <location>
        <begin position="415"/>
        <end position="433"/>
    </location>
</feature>
<protein>
    <recommendedName>
        <fullName evidence="4">Major facilitator superfamily (MFS) profile domain-containing protein</fullName>
    </recommendedName>
</protein>
<evidence type="ECO:0000256" key="3">
    <source>
        <dbReference type="SAM" id="Phobius"/>
    </source>
</evidence>
<accession>A0A517LHJ4</accession>
<keyword evidence="6" id="KW-1185">Reference proteome</keyword>
<dbReference type="Proteomes" id="UP000316270">
    <property type="component" value="Chromosome 12"/>
</dbReference>
<dbReference type="GO" id="GO:0016020">
    <property type="term" value="C:membrane"/>
    <property type="evidence" value="ECO:0007669"/>
    <property type="project" value="UniProtKB-SubCell"/>
</dbReference>
<proteinExistence type="inferred from homology"/>
<evidence type="ECO:0000256" key="1">
    <source>
        <dbReference type="ARBA" id="ARBA00004141"/>
    </source>
</evidence>
<dbReference type="EMBL" id="CP042196">
    <property type="protein sequence ID" value="QDS75118.1"/>
    <property type="molecule type" value="Genomic_DNA"/>
</dbReference>
<feature type="transmembrane region" description="Helical" evidence="3">
    <location>
        <begin position="349"/>
        <end position="369"/>
    </location>
</feature>
<dbReference type="InterPro" id="IPR011701">
    <property type="entry name" value="MFS"/>
</dbReference>
<dbReference type="AlphaFoldDB" id="A0A517LHJ4"/>
<dbReference type="OrthoDB" id="6509908at2759"/>
<name>A0A517LHJ4_9PEZI</name>
<feature type="transmembrane region" description="Helical" evidence="3">
    <location>
        <begin position="295"/>
        <end position="313"/>
    </location>
</feature>
<comment type="subcellular location">
    <subcellularLocation>
        <location evidence="1">Membrane</location>
        <topology evidence="1">Multi-pass membrane protein</topology>
    </subcellularLocation>
</comment>
<feature type="transmembrane region" description="Helical" evidence="3">
    <location>
        <begin position="184"/>
        <end position="203"/>
    </location>
</feature>
<evidence type="ECO:0000313" key="6">
    <source>
        <dbReference type="Proteomes" id="UP000316270"/>
    </source>
</evidence>
<keyword evidence="3" id="KW-1133">Transmembrane helix</keyword>
<dbReference type="InterPro" id="IPR020846">
    <property type="entry name" value="MFS_dom"/>
</dbReference>
<dbReference type="SUPFAM" id="SSF103473">
    <property type="entry name" value="MFS general substrate transporter"/>
    <property type="match status" value="1"/>
</dbReference>
<dbReference type="PANTHER" id="PTHR11360">
    <property type="entry name" value="MONOCARBOXYLATE TRANSPORTER"/>
    <property type="match status" value="1"/>
</dbReference>
<dbReference type="InterPro" id="IPR050327">
    <property type="entry name" value="Proton-linked_MCT"/>
</dbReference>
<comment type="similarity">
    <text evidence="2">Belongs to the major facilitator superfamily. Monocarboxylate porter (TC 2.A.1.13) family.</text>
</comment>
<sequence length="446" mass="48612">MSLHNKGTTMEMKMDNLTTKETRPSTATSSVLSLLNIERADVSSQLPLTDIGLTPWLQVLGGFFLMFNSWGLIVSHGTFQAHYTNGGVKDQTSSSTIAWIGSLQVFVFLFCGAFSGKFFDAGYFRQMVFIGTILVVLGLVMTSLSTTYYQFMLSQGLCVGGGMSLFLVVSAGMPSTWFVRRRSIAVGLVTTGSPIAGVLYPILLSDLIPRLGFPHAVRILALISFTTLTASFFLLRMRNPPRTRSCLIEFRALRELAFALYTVGIFFTFLGWFNYYDFLESWAISTHVNTKRLPVHYVVSLVNAGSVIGRIIPNLVSDRIGPLNVQAPSIAIAAIMVFIWIPLHSIGPLVTISIIYGFFSGAVVSLPPTCVASMTDDMTLFGARVGVAFLAMSCSSLIGAPVAGALVQNYGYDVARIWSGLVMLVGAAFVALARMSRADWRWLAKA</sequence>
<feature type="transmembrane region" description="Helical" evidence="3">
    <location>
        <begin position="127"/>
        <end position="145"/>
    </location>
</feature>
<dbReference type="Pfam" id="PF07690">
    <property type="entry name" value="MFS_1"/>
    <property type="match status" value="2"/>
</dbReference>
<feature type="transmembrane region" description="Helical" evidence="3">
    <location>
        <begin position="256"/>
        <end position="275"/>
    </location>
</feature>
<evidence type="ECO:0000313" key="5">
    <source>
        <dbReference type="EMBL" id="QDS75118.1"/>
    </source>
</evidence>
<feature type="transmembrane region" description="Helical" evidence="3">
    <location>
        <begin position="96"/>
        <end position="115"/>
    </location>
</feature>
<feature type="transmembrane region" description="Helical" evidence="3">
    <location>
        <begin position="325"/>
        <end position="343"/>
    </location>
</feature>
<feature type="transmembrane region" description="Helical" evidence="3">
    <location>
        <begin position="56"/>
        <end position="76"/>
    </location>
</feature>
<feature type="transmembrane region" description="Helical" evidence="3">
    <location>
        <begin position="215"/>
        <end position="235"/>
    </location>
</feature>
<feature type="transmembrane region" description="Helical" evidence="3">
    <location>
        <begin position="381"/>
        <end position="403"/>
    </location>
</feature>
<reference evidence="5 6" key="1">
    <citation type="submission" date="2019-07" db="EMBL/GenBank/DDBJ databases">
        <title>Finished genome of Venturia effusa.</title>
        <authorList>
            <person name="Young C.A."/>
            <person name="Cox M.P."/>
            <person name="Ganley A.R.D."/>
            <person name="David W.J."/>
        </authorList>
    </citation>
    <scope>NUCLEOTIDE SEQUENCE [LARGE SCALE GENOMIC DNA]</scope>
    <source>
        <strain evidence="6">albino</strain>
    </source>
</reference>
<dbReference type="PROSITE" id="PS50850">
    <property type="entry name" value="MFS"/>
    <property type="match status" value="1"/>
</dbReference>
<dbReference type="GO" id="GO:0022857">
    <property type="term" value="F:transmembrane transporter activity"/>
    <property type="evidence" value="ECO:0007669"/>
    <property type="project" value="InterPro"/>
</dbReference>
<evidence type="ECO:0000259" key="4">
    <source>
        <dbReference type="PROSITE" id="PS50850"/>
    </source>
</evidence>
<evidence type="ECO:0000256" key="2">
    <source>
        <dbReference type="ARBA" id="ARBA00006727"/>
    </source>
</evidence>
<keyword evidence="3" id="KW-0472">Membrane</keyword>
<feature type="transmembrane region" description="Helical" evidence="3">
    <location>
        <begin position="151"/>
        <end position="172"/>
    </location>
</feature>
<feature type="domain" description="Major facilitator superfamily (MFS) profile" evidence="4">
    <location>
        <begin position="252"/>
        <end position="446"/>
    </location>
</feature>